<evidence type="ECO:0000256" key="3">
    <source>
        <dbReference type="ARBA" id="ARBA00008663"/>
    </source>
</evidence>
<comment type="similarity">
    <text evidence="3 13">Belongs to the pyruvate kinase family.</text>
</comment>
<keyword evidence="10 13" id="KW-0460">Magnesium</keyword>
<keyword evidence="7" id="KW-0547">Nucleotide-binding</keyword>
<dbReference type="EC" id="2.7.1.40" evidence="4 13"/>
<comment type="cofactor">
    <cofactor evidence="1">
        <name>K(+)</name>
        <dbReference type="ChEBI" id="CHEBI:29103"/>
    </cofactor>
</comment>
<evidence type="ECO:0000313" key="16">
    <source>
        <dbReference type="Proteomes" id="UP000055060"/>
    </source>
</evidence>
<keyword evidence="8 13" id="KW-0418">Kinase</keyword>
<dbReference type="Gene3D" id="3.20.20.60">
    <property type="entry name" value="Phosphoenolpyruvate-binding domains"/>
    <property type="match status" value="1"/>
</dbReference>
<dbReference type="OrthoDB" id="9812123at2"/>
<evidence type="ECO:0000256" key="9">
    <source>
        <dbReference type="ARBA" id="ARBA00022840"/>
    </source>
</evidence>
<evidence type="ECO:0000256" key="2">
    <source>
        <dbReference type="ARBA" id="ARBA00004997"/>
    </source>
</evidence>
<dbReference type="InterPro" id="IPR015793">
    <property type="entry name" value="Pyrv_Knase_brl"/>
</dbReference>
<dbReference type="InterPro" id="IPR015813">
    <property type="entry name" value="Pyrv/PenolPyrv_kinase-like_dom"/>
</dbReference>
<keyword evidence="6" id="KW-0479">Metal-binding</keyword>
<dbReference type="InterPro" id="IPR011037">
    <property type="entry name" value="Pyrv_Knase-like_insert_dom_sf"/>
</dbReference>
<sequence>MTYEIIATLGPASSRSELWREMIAAGVTAFRLNSSHLSTPAVVEWVERLRAFYDQTGRALPVVIDLQGSKWRLGEIEARELAAGQQVRLIRAQSSQRVDVLPVPHADFFTAAPDSSREIRLNDAKVLLEVETIQPDAIQARVVQGGPIAARKGITYAASEFRSEGMNEKDCAILHDTRQYPFVRYAISYVKNAAEMAAYRKRIGATIYLVAKLERGLAVREAEAIAAEADELWLCRGDLGAELGLAEMAKTAHHFSTRVRDLPIPVMLAGQVLEHMNGQPTPTRSEVCCLYDALARGYQGFVLSDEAAVGQFPVESCRMAALFEAELF</sequence>
<dbReference type="EMBL" id="DF967972">
    <property type="protein sequence ID" value="GAP14471.1"/>
    <property type="molecule type" value="Genomic_DNA"/>
</dbReference>
<dbReference type="STRING" id="360412.LARV_02241"/>
<dbReference type="RefSeq" id="WP_075073727.1">
    <property type="nucleotide sequence ID" value="NZ_DF967972.1"/>
</dbReference>
<keyword evidence="11 13" id="KW-0324">Glycolysis</keyword>
<evidence type="ECO:0000259" key="14">
    <source>
        <dbReference type="Pfam" id="PF00224"/>
    </source>
</evidence>
<organism evidence="15">
    <name type="scientific">Longilinea arvoryzae</name>
    <dbReference type="NCBI Taxonomy" id="360412"/>
    <lineage>
        <taxon>Bacteria</taxon>
        <taxon>Bacillati</taxon>
        <taxon>Chloroflexota</taxon>
        <taxon>Anaerolineae</taxon>
        <taxon>Anaerolineales</taxon>
        <taxon>Anaerolineaceae</taxon>
        <taxon>Longilinea</taxon>
    </lineage>
</organism>
<dbReference type="GO" id="GO:0005524">
    <property type="term" value="F:ATP binding"/>
    <property type="evidence" value="ECO:0007669"/>
    <property type="project" value="UniProtKB-KW"/>
</dbReference>
<dbReference type="PANTHER" id="PTHR11817">
    <property type="entry name" value="PYRUVATE KINASE"/>
    <property type="match status" value="1"/>
</dbReference>
<name>A0A0S7BAD8_9CHLR</name>
<keyword evidence="5 13" id="KW-0808">Transferase</keyword>
<evidence type="ECO:0000256" key="1">
    <source>
        <dbReference type="ARBA" id="ARBA00001958"/>
    </source>
</evidence>
<evidence type="ECO:0000256" key="8">
    <source>
        <dbReference type="ARBA" id="ARBA00022777"/>
    </source>
</evidence>
<dbReference type="PRINTS" id="PR01050">
    <property type="entry name" value="PYRUVTKNASE"/>
</dbReference>
<evidence type="ECO:0000256" key="7">
    <source>
        <dbReference type="ARBA" id="ARBA00022741"/>
    </source>
</evidence>
<evidence type="ECO:0000256" key="6">
    <source>
        <dbReference type="ARBA" id="ARBA00022723"/>
    </source>
</evidence>
<evidence type="ECO:0000256" key="4">
    <source>
        <dbReference type="ARBA" id="ARBA00012142"/>
    </source>
</evidence>
<dbReference type="UniPathway" id="UPA00109">
    <property type="reaction ID" value="UER00188"/>
</dbReference>
<accession>A0A0S7BAD8</accession>
<dbReference type="GO" id="GO:0030955">
    <property type="term" value="F:potassium ion binding"/>
    <property type="evidence" value="ECO:0007669"/>
    <property type="project" value="InterPro"/>
</dbReference>
<evidence type="ECO:0000256" key="11">
    <source>
        <dbReference type="ARBA" id="ARBA00023152"/>
    </source>
</evidence>
<evidence type="ECO:0000256" key="10">
    <source>
        <dbReference type="ARBA" id="ARBA00022842"/>
    </source>
</evidence>
<protein>
    <recommendedName>
        <fullName evidence="4 13">Pyruvate kinase</fullName>
        <ecNumber evidence="4 13">2.7.1.40</ecNumber>
    </recommendedName>
</protein>
<dbReference type="Pfam" id="PF00224">
    <property type="entry name" value="PK"/>
    <property type="match status" value="1"/>
</dbReference>
<reference evidence="15" key="1">
    <citation type="submission" date="2015-07" db="EMBL/GenBank/DDBJ databases">
        <title>Draft Genome Sequences of Anaerolinea thermolimosa IMO-1, Bellilinea caldifistulae GOMI-1, Leptolinea tardivitalis YMTK-2, Levilinea saccharolytica KIBI-1,Longilinea arvoryzae KOME-1, Previously Described as Members of the Anaerolineaceae (Chloroflexi).</title>
        <authorList>
            <person name="Sekiguchi Y."/>
            <person name="Ohashi A."/>
            <person name="Matsuura N."/>
            <person name="Tourlousse M.D."/>
        </authorList>
    </citation>
    <scope>NUCLEOTIDE SEQUENCE [LARGE SCALE GENOMIC DNA]</scope>
    <source>
        <strain evidence="15">KOME-1</strain>
    </source>
</reference>
<dbReference type="GO" id="GO:0004743">
    <property type="term" value="F:pyruvate kinase activity"/>
    <property type="evidence" value="ECO:0007669"/>
    <property type="project" value="UniProtKB-EC"/>
</dbReference>
<evidence type="ECO:0000256" key="13">
    <source>
        <dbReference type="RuleBase" id="RU000504"/>
    </source>
</evidence>
<gene>
    <name evidence="15" type="ORF">LARV_02241</name>
</gene>
<comment type="pathway">
    <text evidence="2 13">Carbohydrate degradation; glycolysis; pyruvate from D-glyceraldehyde 3-phosphate: step 5/5.</text>
</comment>
<dbReference type="GO" id="GO:0000287">
    <property type="term" value="F:magnesium ion binding"/>
    <property type="evidence" value="ECO:0007669"/>
    <property type="project" value="InterPro"/>
</dbReference>
<dbReference type="SUPFAM" id="SSF51621">
    <property type="entry name" value="Phosphoenolpyruvate/pyruvate domain"/>
    <property type="match status" value="1"/>
</dbReference>
<comment type="catalytic activity">
    <reaction evidence="13">
        <text>pyruvate + ATP = phosphoenolpyruvate + ADP + H(+)</text>
        <dbReference type="Rhea" id="RHEA:18157"/>
        <dbReference type="ChEBI" id="CHEBI:15361"/>
        <dbReference type="ChEBI" id="CHEBI:15378"/>
        <dbReference type="ChEBI" id="CHEBI:30616"/>
        <dbReference type="ChEBI" id="CHEBI:58702"/>
        <dbReference type="ChEBI" id="CHEBI:456216"/>
        <dbReference type="EC" id="2.7.1.40"/>
    </reaction>
</comment>
<dbReference type="AlphaFoldDB" id="A0A0S7BAD8"/>
<dbReference type="InterPro" id="IPR001697">
    <property type="entry name" value="Pyr_Knase"/>
</dbReference>
<dbReference type="Proteomes" id="UP000055060">
    <property type="component" value="Unassembled WGS sequence"/>
</dbReference>
<dbReference type="InterPro" id="IPR040442">
    <property type="entry name" value="Pyrv_kinase-like_dom_sf"/>
</dbReference>
<evidence type="ECO:0000256" key="5">
    <source>
        <dbReference type="ARBA" id="ARBA00022679"/>
    </source>
</evidence>
<dbReference type="SUPFAM" id="SSF50800">
    <property type="entry name" value="PK beta-barrel domain-like"/>
    <property type="match status" value="1"/>
</dbReference>
<feature type="domain" description="Pyruvate kinase barrel" evidence="14">
    <location>
        <begin position="4"/>
        <end position="316"/>
    </location>
</feature>
<evidence type="ECO:0000256" key="12">
    <source>
        <dbReference type="ARBA" id="ARBA00023317"/>
    </source>
</evidence>
<keyword evidence="12 15" id="KW-0670">Pyruvate</keyword>
<dbReference type="Gene3D" id="2.40.33.10">
    <property type="entry name" value="PK beta-barrel domain-like"/>
    <property type="match status" value="1"/>
</dbReference>
<dbReference type="InterPro" id="IPR015806">
    <property type="entry name" value="Pyrv_Knase_insert_dom_sf"/>
</dbReference>
<evidence type="ECO:0000313" key="15">
    <source>
        <dbReference type="EMBL" id="GAP14471.1"/>
    </source>
</evidence>
<keyword evidence="16" id="KW-1185">Reference proteome</keyword>
<dbReference type="GO" id="GO:0016301">
    <property type="term" value="F:kinase activity"/>
    <property type="evidence" value="ECO:0007669"/>
    <property type="project" value="UniProtKB-KW"/>
</dbReference>
<keyword evidence="9" id="KW-0067">ATP-binding</keyword>
<proteinExistence type="inferred from homology"/>